<evidence type="ECO:0000313" key="1">
    <source>
        <dbReference type="EMBL" id="TRM59792.1"/>
    </source>
</evidence>
<evidence type="ECO:0008006" key="4">
    <source>
        <dbReference type="Google" id="ProtNLM"/>
    </source>
</evidence>
<accession>A0A550C837</accession>
<organism evidence="2 3">
    <name type="scientific">Schizophyllum amplum</name>
    <dbReference type="NCBI Taxonomy" id="97359"/>
    <lineage>
        <taxon>Eukaryota</taxon>
        <taxon>Fungi</taxon>
        <taxon>Dikarya</taxon>
        <taxon>Basidiomycota</taxon>
        <taxon>Agaricomycotina</taxon>
        <taxon>Agaricomycetes</taxon>
        <taxon>Agaricomycetidae</taxon>
        <taxon>Agaricales</taxon>
        <taxon>Schizophyllaceae</taxon>
        <taxon>Schizophyllum</taxon>
    </lineage>
</organism>
<protein>
    <recommendedName>
        <fullName evidence="4">Ubiquitin-like domain-containing protein</fullName>
    </recommendedName>
</protein>
<sequence>MPPAVLRVFVTCNAEQYRVIDISGATDGAHIRERIYSKINIPEAQRIRFKIYQSEIGAFAHSEALSDDTLFELCERHGDATGTLKFFISTARDRPPSGDYERYLQISPTPSMMNLRGAAAS</sequence>
<dbReference type="OrthoDB" id="339325at2759"/>
<name>A0A550C837_9AGAR</name>
<proteinExistence type="predicted"/>
<dbReference type="AlphaFoldDB" id="A0A550C837"/>
<evidence type="ECO:0000313" key="3">
    <source>
        <dbReference type="Proteomes" id="UP000320762"/>
    </source>
</evidence>
<reference evidence="2 3" key="1">
    <citation type="journal article" date="2019" name="New Phytol.">
        <title>Comparative genomics reveals unique wood-decay strategies and fruiting body development in the Schizophyllaceae.</title>
        <authorList>
            <person name="Almasi E."/>
            <person name="Sahu N."/>
            <person name="Krizsan K."/>
            <person name="Balint B."/>
            <person name="Kovacs G.M."/>
            <person name="Kiss B."/>
            <person name="Cseklye J."/>
            <person name="Drula E."/>
            <person name="Henrissat B."/>
            <person name="Nagy I."/>
            <person name="Chovatia M."/>
            <person name="Adam C."/>
            <person name="LaButti K."/>
            <person name="Lipzen A."/>
            <person name="Riley R."/>
            <person name="Grigoriev I.V."/>
            <person name="Nagy L.G."/>
        </authorList>
    </citation>
    <scope>NUCLEOTIDE SEQUENCE [LARGE SCALE GENOMIC DNA]</scope>
    <source>
        <strain evidence="2 3">NL-1724</strain>
    </source>
</reference>
<gene>
    <name evidence="1" type="ORF">BD626DRAFT_148329</name>
    <name evidence="2" type="ORF">BD626DRAFT_503340</name>
</gene>
<evidence type="ECO:0000313" key="2">
    <source>
        <dbReference type="EMBL" id="TRM60961.1"/>
    </source>
</evidence>
<reference evidence="2" key="2">
    <citation type="submission" date="2019-06" db="EMBL/GenBank/DDBJ databases">
        <authorList>
            <consortium name="DOE Joint Genome Institute"/>
            <person name="Ahrendt S.R."/>
            <person name="Cantor M.N."/>
            <person name="Hua S.X."/>
        </authorList>
    </citation>
    <scope>NUCLEOTIDE SEQUENCE</scope>
    <source>
        <strain evidence="2">NL-1724</strain>
    </source>
</reference>
<dbReference type="EMBL" id="VDMD01000026">
    <property type="protein sequence ID" value="TRM59792.1"/>
    <property type="molecule type" value="Genomic_DNA"/>
</dbReference>
<dbReference type="Proteomes" id="UP000320762">
    <property type="component" value="Unassembled WGS sequence"/>
</dbReference>
<dbReference type="EMBL" id="VDMD01000019">
    <property type="protein sequence ID" value="TRM60961.1"/>
    <property type="molecule type" value="Genomic_DNA"/>
</dbReference>
<comment type="caution">
    <text evidence="2">The sequence shown here is derived from an EMBL/GenBank/DDBJ whole genome shotgun (WGS) entry which is preliminary data.</text>
</comment>
<keyword evidence="3" id="KW-1185">Reference proteome</keyword>